<evidence type="ECO:0008006" key="4">
    <source>
        <dbReference type="Google" id="ProtNLM"/>
    </source>
</evidence>
<dbReference type="AlphaFoldDB" id="A0A9Q3KMN0"/>
<evidence type="ECO:0000313" key="3">
    <source>
        <dbReference type="Proteomes" id="UP000765509"/>
    </source>
</evidence>
<accession>A0A9Q3KMN0</accession>
<proteinExistence type="predicted"/>
<gene>
    <name evidence="2" type="ORF">O181_121650</name>
</gene>
<keyword evidence="3" id="KW-1185">Reference proteome</keyword>
<dbReference type="Proteomes" id="UP000765509">
    <property type="component" value="Unassembled WGS sequence"/>
</dbReference>
<comment type="caution">
    <text evidence="2">The sequence shown here is derived from an EMBL/GenBank/DDBJ whole genome shotgun (WGS) entry which is preliminary data.</text>
</comment>
<reference evidence="2" key="1">
    <citation type="submission" date="2021-03" db="EMBL/GenBank/DDBJ databases">
        <title>Draft genome sequence of rust myrtle Austropuccinia psidii MF-1, a brazilian biotype.</title>
        <authorList>
            <person name="Quecine M.C."/>
            <person name="Pachon D.M.R."/>
            <person name="Bonatelli M.L."/>
            <person name="Correr F.H."/>
            <person name="Franceschini L.M."/>
            <person name="Leite T.F."/>
            <person name="Margarido G.R.A."/>
            <person name="Almeida C.A."/>
            <person name="Ferrarezi J.A."/>
            <person name="Labate C.A."/>
        </authorList>
    </citation>
    <scope>NUCLEOTIDE SEQUENCE</scope>
    <source>
        <strain evidence="2">MF-1</strain>
    </source>
</reference>
<dbReference type="Gene3D" id="3.30.420.10">
    <property type="entry name" value="Ribonuclease H-like superfamily/Ribonuclease H"/>
    <property type="match status" value="1"/>
</dbReference>
<dbReference type="EMBL" id="AVOT02111207">
    <property type="protein sequence ID" value="MBW0581935.1"/>
    <property type="molecule type" value="Genomic_DNA"/>
</dbReference>
<dbReference type="InterPro" id="IPR036397">
    <property type="entry name" value="RNaseH_sf"/>
</dbReference>
<sequence length="150" mass="17058">MGVPKSTVHDTIRRFQENGSCADRPKTGQPPSTKEPLVFLDGTQTASTFIEKVYEPHLQSFYNYIVNAPYIRTRDCIAMMEDGAPIHMAQTSNKWRAANQIDKLPWPPQSYRKRMESHEDLCNKTSPALHHGQTLCSHSELLGRPLTCIF</sequence>
<protein>
    <recommendedName>
        <fullName evidence="4">Tc1-like transposase DDE domain-containing protein</fullName>
    </recommendedName>
</protein>
<organism evidence="2 3">
    <name type="scientific">Austropuccinia psidii MF-1</name>
    <dbReference type="NCBI Taxonomy" id="1389203"/>
    <lineage>
        <taxon>Eukaryota</taxon>
        <taxon>Fungi</taxon>
        <taxon>Dikarya</taxon>
        <taxon>Basidiomycota</taxon>
        <taxon>Pucciniomycotina</taxon>
        <taxon>Pucciniomycetes</taxon>
        <taxon>Pucciniales</taxon>
        <taxon>Sphaerophragmiaceae</taxon>
        <taxon>Austropuccinia</taxon>
    </lineage>
</organism>
<name>A0A9Q3KMN0_9BASI</name>
<feature type="region of interest" description="Disordered" evidence="1">
    <location>
        <begin position="16"/>
        <end position="37"/>
    </location>
</feature>
<dbReference type="GO" id="GO:0003676">
    <property type="term" value="F:nucleic acid binding"/>
    <property type="evidence" value="ECO:0007669"/>
    <property type="project" value="InterPro"/>
</dbReference>
<evidence type="ECO:0000313" key="2">
    <source>
        <dbReference type="EMBL" id="MBW0581935.1"/>
    </source>
</evidence>
<evidence type="ECO:0000256" key="1">
    <source>
        <dbReference type="SAM" id="MobiDB-lite"/>
    </source>
</evidence>